<keyword evidence="3" id="KW-1185">Reference proteome</keyword>
<dbReference type="EMBL" id="BGZK01000757">
    <property type="protein sequence ID" value="GBP59263.1"/>
    <property type="molecule type" value="Genomic_DNA"/>
</dbReference>
<evidence type="ECO:0000256" key="1">
    <source>
        <dbReference type="SAM" id="MobiDB-lite"/>
    </source>
</evidence>
<feature type="region of interest" description="Disordered" evidence="1">
    <location>
        <begin position="1"/>
        <end position="39"/>
    </location>
</feature>
<sequence>MPDSSLRSFITPRSGRESYVMRSPDARDAAPDPGPLPTSSVVEHYLARERPEARSRGRAEFSCSCDVIHALLLTRIFKG</sequence>
<dbReference type="Proteomes" id="UP000299102">
    <property type="component" value="Unassembled WGS sequence"/>
</dbReference>
<reference evidence="2 3" key="1">
    <citation type="journal article" date="2019" name="Commun. Biol.">
        <title>The bagworm genome reveals a unique fibroin gene that provides high tensile strength.</title>
        <authorList>
            <person name="Kono N."/>
            <person name="Nakamura H."/>
            <person name="Ohtoshi R."/>
            <person name="Tomita M."/>
            <person name="Numata K."/>
            <person name="Arakawa K."/>
        </authorList>
    </citation>
    <scope>NUCLEOTIDE SEQUENCE [LARGE SCALE GENOMIC DNA]</scope>
</reference>
<accession>A0A4C1X7X1</accession>
<protein>
    <submittedName>
        <fullName evidence="2">Uncharacterized protein</fullName>
    </submittedName>
</protein>
<dbReference type="AlphaFoldDB" id="A0A4C1X7X1"/>
<comment type="caution">
    <text evidence="2">The sequence shown here is derived from an EMBL/GenBank/DDBJ whole genome shotgun (WGS) entry which is preliminary data.</text>
</comment>
<organism evidence="2 3">
    <name type="scientific">Eumeta variegata</name>
    <name type="common">Bagworm moth</name>
    <name type="synonym">Eumeta japonica</name>
    <dbReference type="NCBI Taxonomy" id="151549"/>
    <lineage>
        <taxon>Eukaryota</taxon>
        <taxon>Metazoa</taxon>
        <taxon>Ecdysozoa</taxon>
        <taxon>Arthropoda</taxon>
        <taxon>Hexapoda</taxon>
        <taxon>Insecta</taxon>
        <taxon>Pterygota</taxon>
        <taxon>Neoptera</taxon>
        <taxon>Endopterygota</taxon>
        <taxon>Lepidoptera</taxon>
        <taxon>Glossata</taxon>
        <taxon>Ditrysia</taxon>
        <taxon>Tineoidea</taxon>
        <taxon>Psychidae</taxon>
        <taxon>Oiketicinae</taxon>
        <taxon>Eumeta</taxon>
    </lineage>
</organism>
<gene>
    <name evidence="2" type="ORF">EVAR_103219_1</name>
</gene>
<name>A0A4C1X7X1_EUMVA</name>
<proteinExistence type="predicted"/>
<evidence type="ECO:0000313" key="2">
    <source>
        <dbReference type="EMBL" id="GBP59263.1"/>
    </source>
</evidence>
<evidence type="ECO:0000313" key="3">
    <source>
        <dbReference type="Proteomes" id="UP000299102"/>
    </source>
</evidence>